<dbReference type="GO" id="GO:0007283">
    <property type="term" value="P:spermatogenesis"/>
    <property type="evidence" value="ECO:0007669"/>
    <property type="project" value="TreeGrafter"/>
</dbReference>
<dbReference type="GO" id="GO:0007112">
    <property type="term" value="P:male meiosis cytokinesis"/>
    <property type="evidence" value="ECO:0007669"/>
    <property type="project" value="TreeGrafter"/>
</dbReference>
<evidence type="ECO:0000313" key="2">
    <source>
        <dbReference type="EMBL" id="KAG8222224.1"/>
    </source>
</evidence>
<dbReference type="EMBL" id="KZ308127">
    <property type="protein sequence ID" value="KAG8222224.1"/>
    <property type="molecule type" value="Genomic_DNA"/>
</dbReference>
<name>A0A8K0JU13_LADFU</name>
<comment type="caution">
    <text evidence="2">The sequence shown here is derived from an EMBL/GenBank/DDBJ whole genome shotgun (WGS) entry which is preliminary data.</text>
</comment>
<dbReference type="Proteomes" id="UP000792457">
    <property type="component" value="Unassembled WGS sequence"/>
</dbReference>
<evidence type="ECO:0000313" key="3">
    <source>
        <dbReference type="Proteomes" id="UP000792457"/>
    </source>
</evidence>
<reference evidence="2" key="2">
    <citation type="submission" date="2017-10" db="EMBL/GenBank/DDBJ databases">
        <title>Ladona fulva Genome sequencing and assembly.</title>
        <authorList>
            <person name="Murali S."/>
            <person name="Richards S."/>
            <person name="Bandaranaike D."/>
            <person name="Bellair M."/>
            <person name="Blankenburg K."/>
            <person name="Chao H."/>
            <person name="Dinh H."/>
            <person name="Doddapaneni H."/>
            <person name="Dugan-Rocha S."/>
            <person name="Elkadiri S."/>
            <person name="Gnanaolivu R."/>
            <person name="Hernandez B."/>
            <person name="Skinner E."/>
            <person name="Javaid M."/>
            <person name="Lee S."/>
            <person name="Li M."/>
            <person name="Ming W."/>
            <person name="Munidasa M."/>
            <person name="Muniz J."/>
            <person name="Nguyen L."/>
            <person name="Hughes D."/>
            <person name="Osuji N."/>
            <person name="Pu L.-L."/>
            <person name="Puazo M."/>
            <person name="Qu C."/>
            <person name="Quiroz J."/>
            <person name="Raj R."/>
            <person name="Weissenberger G."/>
            <person name="Xin Y."/>
            <person name="Zou X."/>
            <person name="Han Y."/>
            <person name="Worley K."/>
            <person name="Muzny D."/>
            <person name="Gibbs R."/>
        </authorList>
    </citation>
    <scope>NUCLEOTIDE SEQUENCE</scope>
    <source>
        <strain evidence="2">Sampled in the wild</strain>
    </source>
</reference>
<proteinExistence type="predicted"/>
<dbReference type="OrthoDB" id="5978115at2759"/>
<dbReference type="InterPro" id="IPR011050">
    <property type="entry name" value="Pectin_lyase_fold/virulence"/>
</dbReference>
<dbReference type="InterPro" id="IPR057508">
    <property type="entry name" value="SHCBP-like_N"/>
</dbReference>
<keyword evidence="3" id="KW-1185">Reference proteome</keyword>
<dbReference type="AlphaFoldDB" id="A0A8K0JU13"/>
<gene>
    <name evidence="2" type="ORF">J437_LFUL001422</name>
</gene>
<sequence length="567" mass="64771">MSVEVQVLKINEHYVPSSKKVAALCELFPIEEQTTACDPWLIANELDKYRFFNEYLWYPWDEIEDDIYSWTESHLDQRIQLLYDMAVGEINLEDSERMRQLISDARHLQVEFEESEQLLEELEEPNVLNINRDPKSPPPRSVELDCLVPNQAFLSWALSNKGFSDLEELNANLHQVSMHKLVDKEKKEMLMVRSLLLKRKLEDIQREFEALEDPVLRKVMSNVKFKSLTKEYQMNRGDFLNNNYNEDKMQEEEIRHVALVCGTKDSKEIRGILDYVESKFSRGANCNVGFFYSLQVAIDLVNSKRTSYIVSPGIHFMEFTEDLLSPGTTLAGFPEVVEQTSSVIRGHSLGRTMMVVDWAEEECIPNEKQESANLENLHFDPVGIEAVLLVDCGSISVKFCNFGRMEGHHDLPVIGAHNTASTSIFPTYSHYHSVWKDIESGCSESGRLPIQCLPISAAFECPKQQGIVIGTHGKLEAKECHFKGLHLAIIAYSGAKVTLFNCRFSQCQVAMRIFKGAEVTAEKCVFEHSLANAIQYCAGTHEEQDEETQKIMEGKEELIASQILERY</sequence>
<accession>A0A8K0JU13</accession>
<dbReference type="InterPro" id="IPR045140">
    <property type="entry name" value="SHCBP1-like"/>
</dbReference>
<feature type="domain" description="SHC SH2" evidence="1">
    <location>
        <begin position="17"/>
        <end position="124"/>
    </location>
</feature>
<dbReference type="PANTHER" id="PTHR14695">
    <property type="entry name" value="SHC SH2-DOMAIN BINDING PROTEIN 1-RELATED"/>
    <property type="match status" value="1"/>
</dbReference>
<organism evidence="2 3">
    <name type="scientific">Ladona fulva</name>
    <name type="common">Scarce chaser dragonfly</name>
    <name type="synonym">Libellula fulva</name>
    <dbReference type="NCBI Taxonomy" id="123851"/>
    <lineage>
        <taxon>Eukaryota</taxon>
        <taxon>Metazoa</taxon>
        <taxon>Ecdysozoa</taxon>
        <taxon>Arthropoda</taxon>
        <taxon>Hexapoda</taxon>
        <taxon>Insecta</taxon>
        <taxon>Pterygota</taxon>
        <taxon>Palaeoptera</taxon>
        <taxon>Odonata</taxon>
        <taxon>Epiprocta</taxon>
        <taxon>Anisoptera</taxon>
        <taxon>Libelluloidea</taxon>
        <taxon>Libellulidae</taxon>
        <taxon>Ladona</taxon>
    </lineage>
</organism>
<reference evidence="2" key="1">
    <citation type="submission" date="2013-04" db="EMBL/GenBank/DDBJ databases">
        <authorList>
            <person name="Qu J."/>
            <person name="Murali S.C."/>
            <person name="Bandaranaike D."/>
            <person name="Bellair M."/>
            <person name="Blankenburg K."/>
            <person name="Chao H."/>
            <person name="Dinh H."/>
            <person name="Doddapaneni H."/>
            <person name="Downs B."/>
            <person name="Dugan-Rocha S."/>
            <person name="Elkadiri S."/>
            <person name="Gnanaolivu R.D."/>
            <person name="Hernandez B."/>
            <person name="Javaid M."/>
            <person name="Jayaseelan J.C."/>
            <person name="Lee S."/>
            <person name="Li M."/>
            <person name="Ming W."/>
            <person name="Munidasa M."/>
            <person name="Muniz J."/>
            <person name="Nguyen L."/>
            <person name="Ongeri F."/>
            <person name="Osuji N."/>
            <person name="Pu L.-L."/>
            <person name="Puazo M."/>
            <person name="Qu C."/>
            <person name="Quiroz J."/>
            <person name="Raj R."/>
            <person name="Weissenberger G."/>
            <person name="Xin Y."/>
            <person name="Zou X."/>
            <person name="Han Y."/>
            <person name="Richards S."/>
            <person name="Worley K."/>
            <person name="Muzny D."/>
            <person name="Gibbs R."/>
        </authorList>
    </citation>
    <scope>NUCLEOTIDE SEQUENCE</scope>
    <source>
        <strain evidence="2">Sampled in the wild</strain>
    </source>
</reference>
<dbReference type="PANTHER" id="PTHR14695:SF4">
    <property type="entry name" value="PROTEIN NESSUN DORMA"/>
    <property type="match status" value="1"/>
</dbReference>
<dbReference type="Pfam" id="PF23762">
    <property type="entry name" value="SHCBP_N"/>
    <property type="match status" value="1"/>
</dbReference>
<protein>
    <recommendedName>
        <fullName evidence="1">SHC SH2 domain-containing protein</fullName>
    </recommendedName>
</protein>
<dbReference type="SUPFAM" id="SSF51126">
    <property type="entry name" value="Pectin lyase-like"/>
    <property type="match status" value="1"/>
</dbReference>
<evidence type="ECO:0000259" key="1">
    <source>
        <dbReference type="Pfam" id="PF23762"/>
    </source>
</evidence>